<evidence type="ECO:0000259" key="3">
    <source>
        <dbReference type="Pfam" id="PF07859"/>
    </source>
</evidence>
<dbReference type="InterPro" id="IPR013094">
    <property type="entry name" value="AB_hydrolase_3"/>
</dbReference>
<dbReference type="Pfam" id="PF07859">
    <property type="entry name" value="Abhydrolase_3"/>
    <property type="match status" value="1"/>
</dbReference>
<gene>
    <name evidence="4" type="ORF">POM88_040028</name>
</gene>
<reference evidence="4" key="2">
    <citation type="submission" date="2023-05" db="EMBL/GenBank/DDBJ databases">
        <authorList>
            <person name="Schelkunov M.I."/>
        </authorList>
    </citation>
    <scope>NUCLEOTIDE SEQUENCE</scope>
    <source>
        <strain evidence="4">Hsosn_3</strain>
        <tissue evidence="4">Leaf</tissue>
    </source>
</reference>
<dbReference type="Proteomes" id="UP001237642">
    <property type="component" value="Unassembled WGS sequence"/>
</dbReference>
<dbReference type="PANTHER" id="PTHR23024">
    <property type="entry name" value="ARYLACETAMIDE DEACETYLASE"/>
    <property type="match status" value="1"/>
</dbReference>
<name>A0AAD8HE76_9APIA</name>
<sequence>MQTQTSAIDEAYKFIKIVPNPDGSHTRSHFFPSVPPTPQLIDADSPSKKQLALSKDIPLNNSNITFLRLFRPANHTHKLPVIIDFHGGGFVVFSAASAPFHEMCSHASAFAPALIISVEYRLAPEHRLPAAYDDAMEAIMWVRDQAKEVDGCDTLMKELADYSKVYVMGTSAGGNIAYHAGLRALDADISPVQIKGLILNQPFFGGVQRTLSEERLSHNPALPLNVSDLLWLLSLPLGTDRDHEYSNPLVACNPKIKGLPRCLIRGFEGDPLVDRIKGLVKMLNASGVQVVAKIEDGGLHGADTGDESKLQELCLQIKGFIYSS</sequence>
<dbReference type="InterPro" id="IPR002168">
    <property type="entry name" value="Lipase_GDXG_HIS_AS"/>
</dbReference>
<proteinExistence type="inferred from homology"/>
<dbReference type="PROSITE" id="PS01173">
    <property type="entry name" value="LIPASE_GDXG_HIS"/>
    <property type="match status" value="1"/>
</dbReference>
<dbReference type="EMBL" id="JAUIZM010000009">
    <property type="protein sequence ID" value="KAK1364467.1"/>
    <property type="molecule type" value="Genomic_DNA"/>
</dbReference>
<evidence type="ECO:0000256" key="1">
    <source>
        <dbReference type="ARBA" id="ARBA00010515"/>
    </source>
</evidence>
<accession>A0AAD8HE76</accession>
<dbReference type="PANTHER" id="PTHR23024:SF113">
    <property type="entry name" value="CARBOXYLESTERASE 8-RELATED"/>
    <property type="match status" value="1"/>
</dbReference>
<evidence type="ECO:0000313" key="4">
    <source>
        <dbReference type="EMBL" id="KAK1364467.1"/>
    </source>
</evidence>
<evidence type="ECO:0000256" key="2">
    <source>
        <dbReference type="ARBA" id="ARBA00022801"/>
    </source>
</evidence>
<protein>
    <submittedName>
        <fullName evidence="4">Carboxylesterase 8</fullName>
    </submittedName>
</protein>
<dbReference type="Gene3D" id="3.40.50.1820">
    <property type="entry name" value="alpha/beta hydrolase"/>
    <property type="match status" value="1"/>
</dbReference>
<dbReference type="InterPro" id="IPR050466">
    <property type="entry name" value="Carboxylest/Gibb_receptor"/>
</dbReference>
<keyword evidence="2" id="KW-0378">Hydrolase</keyword>
<comment type="caution">
    <text evidence="4">The sequence shown here is derived from an EMBL/GenBank/DDBJ whole genome shotgun (WGS) entry which is preliminary data.</text>
</comment>
<dbReference type="InterPro" id="IPR029058">
    <property type="entry name" value="AB_hydrolase_fold"/>
</dbReference>
<keyword evidence="5" id="KW-1185">Reference proteome</keyword>
<dbReference type="GO" id="GO:0016787">
    <property type="term" value="F:hydrolase activity"/>
    <property type="evidence" value="ECO:0007669"/>
    <property type="project" value="UniProtKB-KW"/>
</dbReference>
<organism evidence="4 5">
    <name type="scientific">Heracleum sosnowskyi</name>
    <dbReference type="NCBI Taxonomy" id="360622"/>
    <lineage>
        <taxon>Eukaryota</taxon>
        <taxon>Viridiplantae</taxon>
        <taxon>Streptophyta</taxon>
        <taxon>Embryophyta</taxon>
        <taxon>Tracheophyta</taxon>
        <taxon>Spermatophyta</taxon>
        <taxon>Magnoliopsida</taxon>
        <taxon>eudicotyledons</taxon>
        <taxon>Gunneridae</taxon>
        <taxon>Pentapetalae</taxon>
        <taxon>asterids</taxon>
        <taxon>campanulids</taxon>
        <taxon>Apiales</taxon>
        <taxon>Apiaceae</taxon>
        <taxon>Apioideae</taxon>
        <taxon>apioid superclade</taxon>
        <taxon>Tordylieae</taxon>
        <taxon>Tordyliinae</taxon>
        <taxon>Heracleum</taxon>
    </lineage>
</organism>
<dbReference type="AlphaFoldDB" id="A0AAD8HE76"/>
<feature type="domain" description="Alpha/beta hydrolase fold-3" evidence="3">
    <location>
        <begin position="83"/>
        <end position="301"/>
    </location>
</feature>
<comment type="similarity">
    <text evidence="1">Belongs to the 'GDXG' lipolytic enzyme family.</text>
</comment>
<reference evidence="4" key="1">
    <citation type="submission" date="2023-02" db="EMBL/GenBank/DDBJ databases">
        <title>Genome of toxic invasive species Heracleum sosnowskyi carries increased number of genes despite the absence of recent whole-genome duplications.</title>
        <authorList>
            <person name="Schelkunov M."/>
            <person name="Shtratnikova V."/>
            <person name="Makarenko M."/>
            <person name="Klepikova A."/>
            <person name="Omelchenko D."/>
            <person name="Novikova G."/>
            <person name="Obukhova E."/>
            <person name="Bogdanov V."/>
            <person name="Penin A."/>
            <person name="Logacheva M."/>
        </authorList>
    </citation>
    <scope>NUCLEOTIDE SEQUENCE</scope>
    <source>
        <strain evidence="4">Hsosn_3</strain>
        <tissue evidence="4">Leaf</tissue>
    </source>
</reference>
<dbReference type="SUPFAM" id="SSF53474">
    <property type="entry name" value="alpha/beta-Hydrolases"/>
    <property type="match status" value="1"/>
</dbReference>
<evidence type="ECO:0000313" key="5">
    <source>
        <dbReference type="Proteomes" id="UP001237642"/>
    </source>
</evidence>